<keyword evidence="2" id="KW-0677">Repeat</keyword>
<evidence type="ECO:0000256" key="2">
    <source>
        <dbReference type="ARBA" id="ARBA00022737"/>
    </source>
</evidence>
<dbReference type="RefSeq" id="XP_046589191.1">
    <property type="nucleotide sequence ID" value="XM_046733235.1"/>
</dbReference>
<dbReference type="InterPro" id="IPR029069">
    <property type="entry name" value="HotDog_dom_sf"/>
</dbReference>
<protein>
    <submittedName>
        <fullName evidence="7 8">Acyl-coenzyme A thioesterase 9, mitochondrial isoform X1</fullName>
    </submittedName>
</protein>
<feature type="domain" description="HotDog ACOT-type" evidence="5">
    <location>
        <begin position="298"/>
        <end position="410"/>
    </location>
</feature>
<keyword evidence="4" id="KW-0809">Transit peptide</keyword>
<dbReference type="PANTHER" id="PTHR12655">
    <property type="entry name" value="ACYL-COA THIOESTERASE"/>
    <property type="match status" value="1"/>
</dbReference>
<dbReference type="InterPro" id="IPR033120">
    <property type="entry name" value="HOTDOG_ACOT"/>
</dbReference>
<dbReference type="PANTHER" id="PTHR12655:SF0">
    <property type="entry name" value="ACYL-COENZYME A THIOESTERASE 9, MITOCHONDRIAL"/>
    <property type="match status" value="1"/>
</dbReference>
<keyword evidence="6" id="KW-1185">Reference proteome</keyword>
<evidence type="ECO:0000256" key="3">
    <source>
        <dbReference type="ARBA" id="ARBA00022801"/>
    </source>
</evidence>
<evidence type="ECO:0000313" key="8">
    <source>
        <dbReference type="RefSeq" id="XP_046589192.1"/>
    </source>
</evidence>
<name>A0ABM3FMF8_NEOLC</name>
<keyword evidence="3" id="KW-0378">Hydrolase</keyword>
<dbReference type="GeneID" id="107227953"/>
<evidence type="ECO:0000313" key="6">
    <source>
        <dbReference type="Proteomes" id="UP000829291"/>
    </source>
</evidence>
<dbReference type="RefSeq" id="XP_046589193.1">
    <property type="nucleotide sequence ID" value="XM_046733237.1"/>
</dbReference>
<gene>
    <name evidence="7 8 9" type="primary">LOC107227953</name>
</gene>
<dbReference type="CDD" id="cd03442">
    <property type="entry name" value="BFIT_BACH"/>
    <property type="match status" value="2"/>
</dbReference>
<reference evidence="7 8" key="1">
    <citation type="submission" date="2025-05" db="UniProtKB">
        <authorList>
            <consortium name="RefSeq"/>
        </authorList>
    </citation>
    <scope>IDENTIFICATION</scope>
    <source>
        <tissue evidence="7 8">Thorax and Abdomen</tissue>
    </source>
</reference>
<accession>A0ABM3FMF8</accession>
<dbReference type="Proteomes" id="UP000829291">
    <property type="component" value="Chromosome 2"/>
</dbReference>
<evidence type="ECO:0000256" key="4">
    <source>
        <dbReference type="ARBA" id="ARBA00022946"/>
    </source>
</evidence>
<proteinExistence type="inferred from homology"/>
<dbReference type="RefSeq" id="XP_046589192.1">
    <property type="nucleotide sequence ID" value="XM_046733236.1"/>
</dbReference>
<evidence type="ECO:0000313" key="9">
    <source>
        <dbReference type="RefSeq" id="XP_046589193.1"/>
    </source>
</evidence>
<sequence>MALSVLLKNTLRQPLLLRKTLTSFHRFLLEERKTDISGHEAIDGTMSDVRKNLMKLMGIKVGYSPLQPSREHLLKLLPASQDELPPRSMQDSFSAAILPLSSDLVLQEKYVAFLGSVRLGRLMEDMDLFAVWIASKHLLNPKMKEGDILPHVLVTALVDKVDFTDYIPKATGDIRLSGHVSWVGNSTIEVVVWLEQKDQNSWHKLTRALFLMAARNSLNTRSAFVNKLVPASEHEMQILQGGEARKRRRQEVQTQSLIKMVPTVEEQQIIHDVFIKTIDVKHYLSSRRTLPPGSVWMESSEISNLIYSHPEDRNYHNKVFGGFLMRHALELSWSSALFFGKQRPRLMHISDIVFHQPVDVSSIIKMFSNVVYTEHNLMQIAVYAEVYSPDNDAVVTTNEFHYTYQINDKCKVVLPRTYHGKFQTINRYSFLDLLLYVKRNKLIIFIKFTIIFQRQCNI</sequence>
<evidence type="ECO:0000256" key="1">
    <source>
        <dbReference type="ARBA" id="ARBA00010458"/>
    </source>
</evidence>
<evidence type="ECO:0000313" key="7">
    <source>
        <dbReference type="RefSeq" id="XP_046589191.1"/>
    </source>
</evidence>
<feature type="domain" description="HotDog ACOT-type" evidence="5">
    <location>
        <begin position="96"/>
        <end position="218"/>
    </location>
</feature>
<evidence type="ECO:0000259" key="5">
    <source>
        <dbReference type="PROSITE" id="PS51770"/>
    </source>
</evidence>
<comment type="similarity">
    <text evidence="1">Belongs to the acyl coenzyme A hydrolase family.</text>
</comment>
<organism evidence="6 8">
    <name type="scientific">Neodiprion lecontei</name>
    <name type="common">Redheaded pine sawfly</name>
    <dbReference type="NCBI Taxonomy" id="441921"/>
    <lineage>
        <taxon>Eukaryota</taxon>
        <taxon>Metazoa</taxon>
        <taxon>Ecdysozoa</taxon>
        <taxon>Arthropoda</taxon>
        <taxon>Hexapoda</taxon>
        <taxon>Insecta</taxon>
        <taxon>Pterygota</taxon>
        <taxon>Neoptera</taxon>
        <taxon>Endopterygota</taxon>
        <taxon>Hymenoptera</taxon>
        <taxon>Tenthredinoidea</taxon>
        <taxon>Diprionidae</taxon>
        <taxon>Diprioninae</taxon>
        <taxon>Neodiprion</taxon>
    </lineage>
</organism>
<dbReference type="Gene3D" id="3.10.129.10">
    <property type="entry name" value="Hotdog Thioesterase"/>
    <property type="match status" value="2"/>
</dbReference>
<dbReference type="SUPFAM" id="SSF54637">
    <property type="entry name" value="Thioesterase/thiol ester dehydrase-isomerase"/>
    <property type="match status" value="2"/>
</dbReference>
<dbReference type="PROSITE" id="PS51770">
    <property type="entry name" value="HOTDOG_ACOT"/>
    <property type="match status" value="2"/>
</dbReference>